<accession>A0AAV1NKH8</accession>
<dbReference type="Proteomes" id="UP001314229">
    <property type="component" value="Unassembled WGS sequence"/>
</dbReference>
<sequence length="220" mass="24405">MRKHQAECVTDGSIYVHGEQRRNFRSKPLHVSTAFTLLPTRPGSYRDTRIPTRGSELLGLQVQGFCCPLQQRPSSGRVTHRVTPQSRGGGDETLRLLTRAKGRLESRAEPDSRSRTRSRPGTTPRGSAVSETTGTPPTHFEERARHGRPSAAKVNSALHLYLPSSLCEDEEQDAETEEMRSSAKEPHFRESEVTFNQSVETSGNQTNPGPCTPQHTKGTF</sequence>
<organism evidence="2 3">
    <name type="scientific">Scomber scombrus</name>
    <name type="common">Atlantic mackerel</name>
    <name type="synonym">Scomber vernalis</name>
    <dbReference type="NCBI Taxonomy" id="13677"/>
    <lineage>
        <taxon>Eukaryota</taxon>
        <taxon>Metazoa</taxon>
        <taxon>Chordata</taxon>
        <taxon>Craniata</taxon>
        <taxon>Vertebrata</taxon>
        <taxon>Euteleostomi</taxon>
        <taxon>Actinopterygii</taxon>
        <taxon>Neopterygii</taxon>
        <taxon>Teleostei</taxon>
        <taxon>Neoteleostei</taxon>
        <taxon>Acanthomorphata</taxon>
        <taxon>Pelagiaria</taxon>
        <taxon>Scombriformes</taxon>
        <taxon>Scombridae</taxon>
        <taxon>Scomber</taxon>
    </lineage>
</organism>
<evidence type="ECO:0000313" key="2">
    <source>
        <dbReference type="EMBL" id="CAK6959660.1"/>
    </source>
</evidence>
<feature type="compositionally biased region" description="Basic and acidic residues" evidence="1">
    <location>
        <begin position="177"/>
        <end position="192"/>
    </location>
</feature>
<feature type="compositionally biased region" description="Basic and acidic residues" evidence="1">
    <location>
        <begin position="102"/>
        <end position="114"/>
    </location>
</feature>
<keyword evidence="3" id="KW-1185">Reference proteome</keyword>
<proteinExistence type="predicted"/>
<feature type="compositionally biased region" description="Polar residues" evidence="1">
    <location>
        <begin position="193"/>
        <end position="220"/>
    </location>
</feature>
<evidence type="ECO:0000313" key="3">
    <source>
        <dbReference type="Proteomes" id="UP001314229"/>
    </source>
</evidence>
<feature type="region of interest" description="Disordered" evidence="1">
    <location>
        <begin position="71"/>
        <end position="151"/>
    </location>
</feature>
<dbReference type="AlphaFoldDB" id="A0AAV1NKH8"/>
<dbReference type="EMBL" id="CAWUFR010000040">
    <property type="protein sequence ID" value="CAK6959660.1"/>
    <property type="molecule type" value="Genomic_DNA"/>
</dbReference>
<comment type="caution">
    <text evidence="2">The sequence shown here is derived from an EMBL/GenBank/DDBJ whole genome shotgun (WGS) entry which is preliminary data.</text>
</comment>
<reference evidence="2 3" key="1">
    <citation type="submission" date="2024-01" db="EMBL/GenBank/DDBJ databases">
        <authorList>
            <person name="Alioto T."/>
            <person name="Alioto T."/>
            <person name="Gomez Garrido J."/>
        </authorList>
    </citation>
    <scope>NUCLEOTIDE SEQUENCE [LARGE SCALE GENOMIC DNA]</scope>
</reference>
<protein>
    <submittedName>
        <fullName evidence="2">Uncharacterized protein LOC122970141</fullName>
    </submittedName>
</protein>
<name>A0AAV1NKH8_SCOSC</name>
<feature type="compositionally biased region" description="Polar residues" evidence="1">
    <location>
        <begin position="71"/>
        <end position="86"/>
    </location>
</feature>
<gene>
    <name evidence="2" type="ORF">FSCOSCO3_A009772</name>
</gene>
<feature type="region of interest" description="Disordered" evidence="1">
    <location>
        <begin position="168"/>
        <end position="220"/>
    </location>
</feature>
<evidence type="ECO:0000256" key="1">
    <source>
        <dbReference type="SAM" id="MobiDB-lite"/>
    </source>
</evidence>